<dbReference type="InterPro" id="IPR059122">
    <property type="entry name" value="Beta-prop_WDR5-like"/>
</dbReference>
<dbReference type="GO" id="GO:0048188">
    <property type="term" value="C:Set1C/COMPASS complex"/>
    <property type="evidence" value="ECO:0007669"/>
    <property type="project" value="TreeGrafter"/>
</dbReference>
<dbReference type="PRINTS" id="PR00320">
    <property type="entry name" value="GPROTEINBRPT"/>
</dbReference>
<evidence type="ECO:0000256" key="2">
    <source>
        <dbReference type="ARBA" id="ARBA00022737"/>
    </source>
</evidence>
<proteinExistence type="predicted"/>
<dbReference type="CDD" id="cd00200">
    <property type="entry name" value="WD40"/>
    <property type="match status" value="1"/>
</dbReference>
<dbReference type="FunFam" id="2.130.10.10:FF:000228">
    <property type="entry name" value="COMPASS-like H3K4 histone methylase component WDR5A"/>
    <property type="match status" value="1"/>
</dbReference>
<evidence type="ECO:0000256" key="4">
    <source>
        <dbReference type="SAM" id="MobiDB-lite"/>
    </source>
</evidence>
<feature type="region of interest" description="Disordered" evidence="4">
    <location>
        <begin position="1"/>
        <end position="22"/>
    </location>
</feature>
<dbReference type="PROSITE" id="PS00678">
    <property type="entry name" value="WD_REPEATS_1"/>
    <property type="match status" value="2"/>
</dbReference>
<evidence type="ECO:0000259" key="5">
    <source>
        <dbReference type="Pfam" id="PF25175"/>
    </source>
</evidence>
<organism evidence="6 7">
    <name type="scientific">Ustilago trichophora</name>
    <dbReference type="NCBI Taxonomy" id="86804"/>
    <lineage>
        <taxon>Eukaryota</taxon>
        <taxon>Fungi</taxon>
        <taxon>Dikarya</taxon>
        <taxon>Basidiomycota</taxon>
        <taxon>Ustilaginomycotina</taxon>
        <taxon>Ustilaginomycetes</taxon>
        <taxon>Ustilaginales</taxon>
        <taxon>Ustilaginaceae</taxon>
        <taxon>Ustilago</taxon>
    </lineage>
</organism>
<feature type="repeat" description="WD" evidence="3">
    <location>
        <begin position="157"/>
        <end position="198"/>
    </location>
</feature>
<dbReference type="Gene3D" id="2.130.10.10">
    <property type="entry name" value="YVTN repeat-like/Quinoprotein amine dehydrogenase"/>
    <property type="match status" value="1"/>
</dbReference>
<dbReference type="PANTHER" id="PTHR22847">
    <property type="entry name" value="WD40 REPEAT PROTEIN"/>
    <property type="match status" value="1"/>
</dbReference>
<keyword evidence="1 3" id="KW-0853">WD repeat</keyword>
<feature type="repeat" description="WD" evidence="3">
    <location>
        <begin position="200"/>
        <end position="241"/>
    </location>
</feature>
<dbReference type="Pfam" id="PF25175">
    <property type="entry name" value="Beta-prop_WDR5"/>
    <property type="match status" value="1"/>
</dbReference>
<dbReference type="Proteomes" id="UP000324022">
    <property type="component" value="Unassembled WGS sequence"/>
</dbReference>
<evidence type="ECO:0000313" key="7">
    <source>
        <dbReference type="Proteomes" id="UP000324022"/>
    </source>
</evidence>
<dbReference type="InterPro" id="IPR015943">
    <property type="entry name" value="WD40/YVTN_repeat-like_dom_sf"/>
</dbReference>
<keyword evidence="7" id="KW-1185">Reference proteome</keyword>
<dbReference type="InterPro" id="IPR036322">
    <property type="entry name" value="WD40_repeat_dom_sf"/>
</dbReference>
<reference evidence="6 7" key="1">
    <citation type="submission" date="2018-03" db="EMBL/GenBank/DDBJ databases">
        <authorList>
            <person name="Guldener U."/>
        </authorList>
    </citation>
    <scope>NUCLEOTIDE SEQUENCE [LARGE SCALE GENOMIC DNA]</scope>
    <source>
        <strain evidence="6 7">NBRC100155</strain>
    </source>
</reference>
<feature type="repeat" description="WD" evidence="3">
    <location>
        <begin position="115"/>
        <end position="156"/>
    </location>
</feature>
<feature type="repeat" description="WD" evidence="3">
    <location>
        <begin position="73"/>
        <end position="114"/>
    </location>
</feature>
<dbReference type="PROSITE" id="PS50294">
    <property type="entry name" value="WD_REPEATS_REGION"/>
    <property type="match status" value="4"/>
</dbReference>
<dbReference type="SMART" id="SM00320">
    <property type="entry name" value="WD40"/>
    <property type="match status" value="7"/>
</dbReference>
<dbReference type="InterPro" id="IPR001680">
    <property type="entry name" value="WD40_rpt"/>
</dbReference>
<dbReference type="InterPro" id="IPR020472">
    <property type="entry name" value="WD40_PAC1"/>
</dbReference>
<dbReference type="EMBL" id="OOIN01000048">
    <property type="protein sequence ID" value="SPO32789.1"/>
    <property type="molecule type" value="Genomic_DNA"/>
</dbReference>
<dbReference type="OrthoDB" id="674604at2759"/>
<keyword evidence="2" id="KW-0677">Repeat</keyword>
<dbReference type="PROSITE" id="PS50082">
    <property type="entry name" value="WD_REPEATS_2"/>
    <property type="match status" value="5"/>
</dbReference>
<evidence type="ECO:0000256" key="3">
    <source>
        <dbReference type="PROSITE-ProRule" id="PRU00221"/>
    </source>
</evidence>
<dbReference type="AlphaFoldDB" id="A0A5C3ETU8"/>
<name>A0A5C3ETU8_9BASI</name>
<feature type="repeat" description="WD" evidence="3">
    <location>
        <begin position="30"/>
        <end position="71"/>
    </location>
</feature>
<dbReference type="SUPFAM" id="SSF50978">
    <property type="entry name" value="WD40 repeat-like"/>
    <property type="match status" value="1"/>
</dbReference>
<evidence type="ECO:0000313" key="6">
    <source>
        <dbReference type="EMBL" id="SPO32789.1"/>
    </source>
</evidence>
<accession>A0A5C3ETU8</accession>
<evidence type="ECO:0000256" key="1">
    <source>
        <dbReference type="ARBA" id="ARBA00022574"/>
    </source>
</evidence>
<dbReference type="InterPro" id="IPR019775">
    <property type="entry name" value="WD40_repeat_CS"/>
</dbReference>
<gene>
    <name evidence="6" type="ORF">UTRI_05701_B</name>
</gene>
<sequence length="342" mass="36989">MAIPFPEETTIPSSSSTSPSSSAPHLIYTLSGHTKSPTSVCFSPCGRLLATASSDSTIKLWTVATGSLLHTFTSSSSGGINAICFSSDSHYLASCSDDRSIKIYNTLTFNLVRTFFEHTSYVLCLAYNPTSTLLVSGSFDETVRLWNVSRNRCHRVISAHSEAVTAVDFNSDGTMIVSSSYDGSIRLWDTTTGACLKTLVHRDQSPLGGVQFTPSSAQILCSSLDSTVRMWDIYNSKIVKTYTGHINSKLPLTARLTFLPLPTSDSAATRSRSDNNTAVMIGGEDGKVTIWHLQSKQVVHFWHPHSSTSAVVATATHPTLNVVATAAIEPDCCVKMWLFPST</sequence>
<feature type="domain" description="WDR5-like beta-propeller" evidence="5">
    <location>
        <begin position="29"/>
        <end position="337"/>
    </location>
</feature>
<protein>
    <submittedName>
        <fullName evidence="6">Probable wd-repeat protein 5</fullName>
    </submittedName>
</protein>
<dbReference type="PANTHER" id="PTHR22847:SF637">
    <property type="entry name" value="WD REPEAT DOMAIN 5B"/>
    <property type="match status" value="1"/>
</dbReference>
<dbReference type="GO" id="GO:0042393">
    <property type="term" value="F:histone binding"/>
    <property type="evidence" value="ECO:0007669"/>
    <property type="project" value="TreeGrafter"/>
</dbReference>